<dbReference type="Pfam" id="PF14358">
    <property type="entry name" value="DUF4405"/>
    <property type="match status" value="1"/>
</dbReference>
<organism evidence="4 5">
    <name type="scientific">Caminibacter mediatlanticus TB-2</name>
    <dbReference type="NCBI Taxonomy" id="391592"/>
    <lineage>
        <taxon>Bacteria</taxon>
        <taxon>Pseudomonadati</taxon>
        <taxon>Campylobacterota</taxon>
        <taxon>Epsilonproteobacteria</taxon>
        <taxon>Nautiliales</taxon>
        <taxon>Nautiliaceae</taxon>
        <taxon>Caminibacter</taxon>
    </lineage>
</organism>
<keyword evidence="2" id="KW-0472">Membrane</keyword>
<keyword evidence="2" id="KW-0812">Transmembrane</keyword>
<accession>A0ABX5VAJ0</accession>
<evidence type="ECO:0000256" key="2">
    <source>
        <dbReference type="SAM" id="Phobius"/>
    </source>
</evidence>
<evidence type="ECO:0000313" key="4">
    <source>
        <dbReference type="EMBL" id="QCT93864.1"/>
    </source>
</evidence>
<evidence type="ECO:0000259" key="3">
    <source>
        <dbReference type="Pfam" id="PF14358"/>
    </source>
</evidence>
<name>A0ABX5VAJ0_9BACT</name>
<keyword evidence="2" id="KW-1133">Transmembrane helix</keyword>
<reference evidence="4 5" key="1">
    <citation type="submission" date="2019-05" db="EMBL/GenBank/DDBJ databases">
        <title>A comparative analysis of the Nautiliaceae.</title>
        <authorList>
            <person name="Grosche A."/>
            <person name="Smedile F."/>
            <person name="Vetriani C."/>
        </authorList>
    </citation>
    <scope>NUCLEOTIDE SEQUENCE [LARGE SCALE GENOMIC DNA]</scope>
    <source>
        <strain evidence="4 5">TB-2</strain>
    </source>
</reference>
<evidence type="ECO:0000313" key="5">
    <source>
        <dbReference type="Proteomes" id="UP000306825"/>
    </source>
</evidence>
<sequence>MKQRKWIDLILFYSTLLLIFSGIVLYIMPHGRVAYFTGWTFLGLDKDNWDNLHVIFGLLMSIFVIWHLILNWKPLQNYLFQKESLFALIFIGFISIGTILQIQPFKAVADFEEKIKNSWEVNKIPVPIPHAEKFTLKELCAKLNINLENAKNKLKKAGIKFNENQTLLEIAKQNNSTPAKIYEIISKTPTFNNSNMGYGYGRMTLKELCITLKIDKNQCQQKIQKLGIKANLNEKVKNVAVKYQMLPIDLVEKLKEAK</sequence>
<keyword evidence="5" id="KW-1185">Reference proteome</keyword>
<dbReference type="EMBL" id="CP040463">
    <property type="protein sequence ID" value="QCT93864.1"/>
    <property type="molecule type" value="Genomic_DNA"/>
</dbReference>
<feature type="domain" description="Flavinylation-associated cytochrome" evidence="3">
    <location>
        <begin position="6"/>
        <end position="72"/>
    </location>
</feature>
<feature type="coiled-coil region" evidence="1">
    <location>
        <begin position="133"/>
        <end position="160"/>
    </location>
</feature>
<feature type="transmembrane region" description="Helical" evidence="2">
    <location>
        <begin position="52"/>
        <end position="72"/>
    </location>
</feature>
<dbReference type="RefSeq" id="WP_138322839.1">
    <property type="nucleotide sequence ID" value="NZ_CP040463.1"/>
</dbReference>
<dbReference type="Proteomes" id="UP000306825">
    <property type="component" value="Chromosome"/>
</dbReference>
<evidence type="ECO:0000256" key="1">
    <source>
        <dbReference type="SAM" id="Coils"/>
    </source>
</evidence>
<feature type="transmembrane region" description="Helical" evidence="2">
    <location>
        <begin position="7"/>
        <end position="28"/>
    </location>
</feature>
<protein>
    <submittedName>
        <fullName evidence="4">DUF4405 domain-containing protein</fullName>
    </submittedName>
</protein>
<dbReference type="InterPro" id="IPR025517">
    <property type="entry name" value="DUF4405"/>
</dbReference>
<feature type="transmembrane region" description="Helical" evidence="2">
    <location>
        <begin position="84"/>
        <end position="102"/>
    </location>
</feature>
<proteinExistence type="predicted"/>
<gene>
    <name evidence="4" type="ORF">FE773_01310</name>
</gene>
<keyword evidence="1" id="KW-0175">Coiled coil</keyword>